<name>A0A975T4I6_9NOST</name>
<accession>A0A975T4I6</accession>
<dbReference type="PROSITE" id="PS00061">
    <property type="entry name" value="ADH_SHORT"/>
    <property type="match status" value="1"/>
</dbReference>
<dbReference type="PRINTS" id="PR00081">
    <property type="entry name" value="GDHRDH"/>
</dbReference>
<gene>
    <name evidence="4" type="ORF">B6N60_00602</name>
</gene>
<dbReference type="SUPFAM" id="SSF51735">
    <property type="entry name" value="NAD(P)-binding Rossmann-fold domains"/>
    <property type="match status" value="1"/>
</dbReference>
<dbReference type="Proteomes" id="UP000683511">
    <property type="component" value="Chromosome"/>
</dbReference>
<dbReference type="PANTHER" id="PTHR44196">
    <property type="entry name" value="DEHYDROGENASE/REDUCTASE SDR FAMILY MEMBER 7B"/>
    <property type="match status" value="1"/>
</dbReference>
<dbReference type="AlphaFoldDB" id="A0A975T4I6"/>
<dbReference type="InterPro" id="IPR020904">
    <property type="entry name" value="Sc_DH/Rdtase_CS"/>
</dbReference>
<dbReference type="GO" id="GO:0016491">
    <property type="term" value="F:oxidoreductase activity"/>
    <property type="evidence" value="ECO:0007669"/>
    <property type="project" value="UniProtKB-KW"/>
</dbReference>
<dbReference type="GO" id="GO:0016020">
    <property type="term" value="C:membrane"/>
    <property type="evidence" value="ECO:0007669"/>
    <property type="project" value="TreeGrafter"/>
</dbReference>
<evidence type="ECO:0000313" key="5">
    <source>
        <dbReference type="Proteomes" id="UP000683511"/>
    </source>
</evidence>
<comment type="similarity">
    <text evidence="1 3">Belongs to the short-chain dehydrogenases/reductases (SDR) family.</text>
</comment>
<evidence type="ECO:0000256" key="1">
    <source>
        <dbReference type="ARBA" id="ARBA00006484"/>
    </source>
</evidence>
<dbReference type="KEGG" id="rsin:B6N60_00602"/>
<protein>
    <submittedName>
        <fullName evidence="4">Short-chain dehydrogenase/reductase SDR, HetN</fullName>
    </submittedName>
</protein>
<dbReference type="PIRSF" id="PIRSF000126">
    <property type="entry name" value="11-beta-HSD1"/>
    <property type="match status" value="1"/>
</dbReference>
<dbReference type="Gene3D" id="3.40.50.720">
    <property type="entry name" value="NAD(P)-binding Rossmann-like Domain"/>
    <property type="match status" value="1"/>
</dbReference>
<dbReference type="InterPro" id="IPR036291">
    <property type="entry name" value="NAD(P)-bd_dom_sf"/>
</dbReference>
<dbReference type="RefSeq" id="WP_190601095.1">
    <property type="nucleotide sequence ID" value="NZ_CP021056.1"/>
</dbReference>
<sequence>MKSIAGKTVLLTGATGGIGVYIARALAKENATVVAVSRSVDKLKKICSDVTILGGKGISVPFDISQVNELPNLVNHVSQVAGQIDIVINNAAIEKYRPFQHYTLEEIQSILTTNLIAGMELTRLILPSMIVRNRGHIVNIASGSGKKGAPFNSVYSASKAGLIMWTDALRQELAETNVGVSVVCPGYTNAGMFHAFGLAAPKLAKVSPPTDVAKAVLLAIKQNEPEVMLDGILTRLLFSNIQLFPKFGDRIFRWIGVTELNKTCAENQMRG</sequence>
<reference evidence="4" key="1">
    <citation type="submission" date="2017-04" db="EMBL/GenBank/DDBJ databases">
        <title>Genome deletions in a multicellular cyanobacterial endosymbiont for morphological adaptation in marine diatoms.</title>
        <authorList>
            <person name="Wang Y."/>
            <person name="Gao H."/>
            <person name="Li R."/>
            <person name="Xu X."/>
        </authorList>
    </citation>
    <scope>NUCLEOTIDE SEQUENCE</scope>
    <source>
        <strain evidence="4">FACHB 800</strain>
    </source>
</reference>
<evidence type="ECO:0000256" key="2">
    <source>
        <dbReference type="ARBA" id="ARBA00023002"/>
    </source>
</evidence>
<dbReference type="EMBL" id="CP021056">
    <property type="protein sequence ID" value="QXE21924.1"/>
    <property type="molecule type" value="Genomic_DNA"/>
</dbReference>
<dbReference type="PANTHER" id="PTHR44196:SF1">
    <property type="entry name" value="DEHYDROGENASE_REDUCTASE SDR FAMILY MEMBER 7B"/>
    <property type="match status" value="1"/>
</dbReference>
<organism evidence="4 5">
    <name type="scientific">Richelia sinica FACHB-800</name>
    <dbReference type="NCBI Taxonomy" id="1357546"/>
    <lineage>
        <taxon>Bacteria</taxon>
        <taxon>Bacillati</taxon>
        <taxon>Cyanobacteriota</taxon>
        <taxon>Cyanophyceae</taxon>
        <taxon>Nostocales</taxon>
        <taxon>Nostocaceae</taxon>
        <taxon>Richelia</taxon>
    </lineage>
</organism>
<dbReference type="Pfam" id="PF00106">
    <property type="entry name" value="adh_short"/>
    <property type="match status" value="1"/>
</dbReference>
<dbReference type="InterPro" id="IPR002347">
    <property type="entry name" value="SDR_fam"/>
</dbReference>
<keyword evidence="5" id="KW-1185">Reference proteome</keyword>
<evidence type="ECO:0000313" key="4">
    <source>
        <dbReference type="EMBL" id="QXE21924.1"/>
    </source>
</evidence>
<proteinExistence type="inferred from homology"/>
<dbReference type="PRINTS" id="PR00080">
    <property type="entry name" value="SDRFAMILY"/>
</dbReference>
<keyword evidence="2" id="KW-0560">Oxidoreductase</keyword>
<evidence type="ECO:0000256" key="3">
    <source>
        <dbReference type="RuleBase" id="RU000363"/>
    </source>
</evidence>